<proteinExistence type="predicted"/>
<dbReference type="AlphaFoldDB" id="A0A0B7BWQ9"/>
<gene>
    <name evidence="1" type="primary">ORF215652</name>
</gene>
<feature type="non-terminal residue" evidence="1">
    <location>
        <position position="1"/>
    </location>
</feature>
<sequence length="68" mass="7537">KARNRLLALTKERPIIGYVTNIQNGVLSLCLTDTSQQDDIHINDVFVDEGIAMFVPDSAVVEVVKHSQ</sequence>
<dbReference type="InterPro" id="IPR035437">
    <property type="entry name" value="SNase_OB-fold_sf"/>
</dbReference>
<name>A0A0B7BWQ9_9EUPU</name>
<organism evidence="1">
    <name type="scientific">Arion vulgaris</name>
    <dbReference type="NCBI Taxonomy" id="1028688"/>
    <lineage>
        <taxon>Eukaryota</taxon>
        <taxon>Metazoa</taxon>
        <taxon>Spiralia</taxon>
        <taxon>Lophotrochozoa</taxon>
        <taxon>Mollusca</taxon>
        <taxon>Gastropoda</taxon>
        <taxon>Heterobranchia</taxon>
        <taxon>Euthyneura</taxon>
        <taxon>Panpulmonata</taxon>
        <taxon>Eupulmonata</taxon>
        <taxon>Stylommatophora</taxon>
        <taxon>Helicina</taxon>
        <taxon>Arionoidea</taxon>
        <taxon>Arionidae</taxon>
        <taxon>Arion</taxon>
    </lineage>
</organism>
<evidence type="ECO:0000313" key="1">
    <source>
        <dbReference type="EMBL" id="CEK97393.1"/>
    </source>
</evidence>
<feature type="non-terminal residue" evidence="1">
    <location>
        <position position="68"/>
    </location>
</feature>
<protein>
    <submittedName>
        <fullName evidence="1">Uncharacterized protein</fullName>
    </submittedName>
</protein>
<dbReference type="EMBL" id="HACG01050528">
    <property type="protein sequence ID" value="CEK97393.1"/>
    <property type="molecule type" value="Transcribed_RNA"/>
</dbReference>
<reference evidence="1" key="1">
    <citation type="submission" date="2014-12" db="EMBL/GenBank/DDBJ databases">
        <title>Insight into the proteome of Arion vulgaris.</title>
        <authorList>
            <person name="Aradska J."/>
            <person name="Bulat T."/>
            <person name="Smidak R."/>
            <person name="Sarate P."/>
            <person name="Gangsoo J."/>
            <person name="Sialana F."/>
            <person name="Bilban M."/>
            <person name="Lubec G."/>
        </authorList>
    </citation>
    <scope>NUCLEOTIDE SEQUENCE</scope>
    <source>
        <tissue evidence="1">Skin</tissue>
    </source>
</reference>
<dbReference type="Gene3D" id="2.40.50.90">
    <property type="match status" value="1"/>
</dbReference>
<accession>A0A0B7BWQ9</accession>